<dbReference type="Gene3D" id="3.40.50.720">
    <property type="entry name" value="NAD(P)-binding Rossmann-like Domain"/>
    <property type="match status" value="1"/>
</dbReference>
<dbReference type="Pfam" id="PF00107">
    <property type="entry name" value="ADH_zinc_N"/>
    <property type="match status" value="1"/>
</dbReference>
<dbReference type="InterPro" id="IPR002328">
    <property type="entry name" value="ADH_Zn_CS"/>
</dbReference>
<dbReference type="CDD" id="cd05285">
    <property type="entry name" value="sorbitol_DH"/>
    <property type="match status" value="1"/>
</dbReference>
<feature type="domain" description="Enoyl reductase (ER)" evidence="7">
    <location>
        <begin position="19"/>
        <end position="345"/>
    </location>
</feature>
<evidence type="ECO:0000313" key="8">
    <source>
        <dbReference type="EMBL" id="MFB9733264.1"/>
    </source>
</evidence>
<comment type="caution">
    <text evidence="8">The sequence shown here is derived from an EMBL/GenBank/DDBJ whole genome shotgun (WGS) entry which is preliminary data.</text>
</comment>
<dbReference type="SMART" id="SM00829">
    <property type="entry name" value="PKS_ER"/>
    <property type="match status" value="1"/>
</dbReference>
<dbReference type="Proteomes" id="UP001589613">
    <property type="component" value="Unassembled WGS sequence"/>
</dbReference>
<comment type="cofactor">
    <cofactor evidence="1 6">
        <name>Zn(2+)</name>
        <dbReference type="ChEBI" id="CHEBI:29105"/>
    </cofactor>
</comment>
<evidence type="ECO:0000256" key="4">
    <source>
        <dbReference type="ARBA" id="ARBA00022833"/>
    </source>
</evidence>
<dbReference type="SUPFAM" id="SSF51735">
    <property type="entry name" value="NAD(P)-binding Rossmann-fold domains"/>
    <property type="match status" value="1"/>
</dbReference>
<evidence type="ECO:0000256" key="1">
    <source>
        <dbReference type="ARBA" id="ARBA00001947"/>
    </source>
</evidence>
<dbReference type="InterPro" id="IPR020843">
    <property type="entry name" value="ER"/>
</dbReference>
<evidence type="ECO:0000256" key="3">
    <source>
        <dbReference type="ARBA" id="ARBA00022723"/>
    </source>
</evidence>
<gene>
    <name evidence="8" type="ORF">ACFFN0_14545</name>
</gene>
<proteinExistence type="inferred from homology"/>
<accession>A0ABV5V601</accession>
<dbReference type="InterPro" id="IPR011032">
    <property type="entry name" value="GroES-like_sf"/>
</dbReference>
<dbReference type="PANTHER" id="PTHR43161">
    <property type="entry name" value="SORBITOL DEHYDROGENASE"/>
    <property type="match status" value="1"/>
</dbReference>
<keyword evidence="9" id="KW-1185">Reference proteome</keyword>
<dbReference type="InterPro" id="IPR045306">
    <property type="entry name" value="SDH-like"/>
</dbReference>
<dbReference type="Pfam" id="PF08240">
    <property type="entry name" value="ADH_N"/>
    <property type="match status" value="1"/>
</dbReference>
<sequence>MSAADGPQTTRTAVLLEPGTIQVHERPRPRPGPDEVLVQVTSVGVCGSDTHYYTHGRIGSYAVTAPLVLGHEAAGVVVGVGADVDPARVGQRVSLEPGVPCRECEQCLSGRYNLCPEMVFHATPPVDGSLSEVIVHHHAFAHPVPDEVGDDAAAMVEPLSVALWACRKAAVGPGDRVLVTGAGPVGLLCAQVARVAGASEVVVVDVNPHRLAVAAAHGATDTVDAREVPLETWYGGRPALHVLLECSGHPGSTLAGLRSLAPAGRAVLVGMGGDTLDLPVSLVQERELLVTGVFRYANTWPAAIALVASGQVQLDDLVTGHFRLDQTAEALTAASDDPHAIKSMIHPQT</sequence>
<evidence type="ECO:0000313" key="9">
    <source>
        <dbReference type="Proteomes" id="UP001589613"/>
    </source>
</evidence>
<evidence type="ECO:0000259" key="7">
    <source>
        <dbReference type="SMART" id="SM00829"/>
    </source>
</evidence>
<evidence type="ECO:0000256" key="2">
    <source>
        <dbReference type="ARBA" id="ARBA00008072"/>
    </source>
</evidence>
<dbReference type="Gene3D" id="3.90.180.10">
    <property type="entry name" value="Medium-chain alcohol dehydrogenases, catalytic domain"/>
    <property type="match status" value="1"/>
</dbReference>
<protein>
    <submittedName>
        <fullName evidence="8">NAD(P)-dependent alcohol dehydrogenase</fullName>
    </submittedName>
</protein>
<dbReference type="RefSeq" id="WP_141338599.1">
    <property type="nucleotide sequence ID" value="NZ_JBHMAX010000028.1"/>
</dbReference>
<dbReference type="EMBL" id="JBHMAX010000028">
    <property type="protein sequence ID" value="MFB9733264.1"/>
    <property type="molecule type" value="Genomic_DNA"/>
</dbReference>
<dbReference type="InterPro" id="IPR036291">
    <property type="entry name" value="NAD(P)-bd_dom_sf"/>
</dbReference>
<dbReference type="InterPro" id="IPR013154">
    <property type="entry name" value="ADH-like_N"/>
</dbReference>
<name>A0ABV5V601_9MICO</name>
<organism evidence="8 9">
    <name type="scientific">Ornithinimicrobium kibberense</name>
    <dbReference type="NCBI Taxonomy" id="282060"/>
    <lineage>
        <taxon>Bacteria</taxon>
        <taxon>Bacillati</taxon>
        <taxon>Actinomycetota</taxon>
        <taxon>Actinomycetes</taxon>
        <taxon>Micrococcales</taxon>
        <taxon>Ornithinimicrobiaceae</taxon>
        <taxon>Ornithinimicrobium</taxon>
    </lineage>
</organism>
<keyword evidence="5" id="KW-0560">Oxidoreductase</keyword>
<evidence type="ECO:0000256" key="6">
    <source>
        <dbReference type="RuleBase" id="RU361277"/>
    </source>
</evidence>
<comment type="similarity">
    <text evidence="2 6">Belongs to the zinc-containing alcohol dehydrogenase family.</text>
</comment>
<keyword evidence="3 6" id="KW-0479">Metal-binding</keyword>
<dbReference type="PROSITE" id="PS00059">
    <property type="entry name" value="ADH_ZINC"/>
    <property type="match status" value="1"/>
</dbReference>
<evidence type="ECO:0000256" key="5">
    <source>
        <dbReference type="ARBA" id="ARBA00023002"/>
    </source>
</evidence>
<keyword evidence="4 6" id="KW-0862">Zinc</keyword>
<reference evidence="8 9" key="1">
    <citation type="submission" date="2024-09" db="EMBL/GenBank/DDBJ databases">
        <authorList>
            <person name="Sun Q."/>
            <person name="Mori K."/>
        </authorList>
    </citation>
    <scope>NUCLEOTIDE SEQUENCE [LARGE SCALE GENOMIC DNA]</scope>
    <source>
        <strain evidence="8 9">JCM 12763</strain>
    </source>
</reference>
<dbReference type="SUPFAM" id="SSF50129">
    <property type="entry name" value="GroES-like"/>
    <property type="match status" value="1"/>
</dbReference>
<dbReference type="PANTHER" id="PTHR43161:SF9">
    <property type="entry name" value="SORBITOL DEHYDROGENASE"/>
    <property type="match status" value="1"/>
</dbReference>
<dbReference type="InterPro" id="IPR013149">
    <property type="entry name" value="ADH-like_C"/>
</dbReference>